<organism evidence="5 6">
    <name type="scientific">Entomortierella parvispora</name>
    <dbReference type="NCBI Taxonomy" id="205924"/>
    <lineage>
        <taxon>Eukaryota</taxon>
        <taxon>Fungi</taxon>
        <taxon>Fungi incertae sedis</taxon>
        <taxon>Mucoromycota</taxon>
        <taxon>Mortierellomycotina</taxon>
        <taxon>Mortierellomycetes</taxon>
        <taxon>Mortierellales</taxon>
        <taxon>Mortierellaceae</taxon>
        <taxon>Entomortierella</taxon>
    </lineage>
</organism>
<comment type="function">
    <text evidence="4">Required for mitochondrial cytochrome c oxidase (COX) assembly and respiration.</text>
</comment>
<dbReference type="PANTHER" id="PTHR22977:SF1">
    <property type="entry name" value="COX ASSEMBLY MITOCHONDRIAL PROTEIN 2 HOMOLOG"/>
    <property type="match status" value="1"/>
</dbReference>
<keyword evidence="4" id="KW-0472">Membrane</keyword>
<dbReference type="AlphaFoldDB" id="A0A9P3HL20"/>
<dbReference type="EMBL" id="BQFW01000015">
    <property type="protein sequence ID" value="GJJ78627.1"/>
    <property type="molecule type" value="Genomic_DNA"/>
</dbReference>
<evidence type="ECO:0000256" key="3">
    <source>
        <dbReference type="ARBA" id="ARBA00023157"/>
    </source>
</evidence>
<keyword evidence="3" id="KW-1015">Disulfide bond</keyword>
<reference evidence="5" key="2">
    <citation type="journal article" date="2022" name="Microbiol. Resour. Announc.">
        <title>Whole-Genome Sequence of Entomortierella parvispora E1425, a Mucoromycotan Fungus Associated with Burkholderiaceae-Related Endosymbiotic Bacteria.</title>
        <authorList>
            <person name="Herlambang A."/>
            <person name="Guo Y."/>
            <person name="Takashima Y."/>
            <person name="Narisawa K."/>
            <person name="Ohta H."/>
            <person name="Nishizawa T."/>
        </authorList>
    </citation>
    <scope>NUCLEOTIDE SEQUENCE</scope>
    <source>
        <strain evidence="5">E1425</strain>
    </source>
</reference>
<dbReference type="InterPro" id="IPR013892">
    <property type="entry name" value="Cyt_c_biogenesis_Cmc1-like"/>
</dbReference>
<evidence type="ECO:0000256" key="2">
    <source>
        <dbReference type="ARBA" id="ARBA00023128"/>
    </source>
</evidence>
<keyword evidence="4" id="KW-0999">Mitochondrion inner membrane</keyword>
<keyword evidence="4" id="KW-0143">Chaperone</keyword>
<evidence type="ECO:0000256" key="1">
    <source>
        <dbReference type="ARBA" id="ARBA00007347"/>
    </source>
</evidence>
<keyword evidence="6" id="KW-1185">Reference proteome</keyword>
<dbReference type="Pfam" id="PF08583">
    <property type="entry name" value="Cmc1"/>
    <property type="match status" value="1"/>
</dbReference>
<sequence length="78" mass="9271">MHSKLDLHKHVSCEDIIVELDNCHNENILNRYLGRCNSLKAAMNDCLQAEFDINRKKHFEKSKEKRKKLEEAWKGMDE</sequence>
<comment type="subcellular location">
    <subcellularLocation>
        <location evidence="4">Mitochondrion inner membrane</location>
    </subcellularLocation>
</comment>
<protein>
    <recommendedName>
        <fullName evidence="4">COX assembly mitochondrial protein</fullName>
    </recommendedName>
</protein>
<accession>A0A9P3HL20</accession>
<proteinExistence type="inferred from homology"/>
<keyword evidence="2 4" id="KW-0496">Mitochondrion</keyword>
<name>A0A9P3HL20_9FUNG</name>
<dbReference type="Proteomes" id="UP000827284">
    <property type="component" value="Unassembled WGS sequence"/>
</dbReference>
<evidence type="ECO:0000313" key="6">
    <source>
        <dbReference type="Proteomes" id="UP000827284"/>
    </source>
</evidence>
<dbReference type="GO" id="GO:0005743">
    <property type="term" value="C:mitochondrial inner membrane"/>
    <property type="evidence" value="ECO:0007669"/>
    <property type="project" value="UniProtKB-SubCell"/>
</dbReference>
<reference evidence="5" key="1">
    <citation type="submission" date="2021-11" db="EMBL/GenBank/DDBJ databases">
        <authorList>
            <person name="Herlambang A."/>
            <person name="Guo Y."/>
            <person name="Takashima Y."/>
            <person name="Nishizawa T."/>
        </authorList>
    </citation>
    <scope>NUCLEOTIDE SEQUENCE</scope>
    <source>
        <strain evidence="5">E1425</strain>
    </source>
</reference>
<evidence type="ECO:0000256" key="4">
    <source>
        <dbReference type="RuleBase" id="RU364104"/>
    </source>
</evidence>
<comment type="similarity">
    <text evidence="1 4">Belongs to the CMC family.</text>
</comment>
<gene>
    <name evidence="5" type="ORF">EMPS_10986</name>
</gene>
<dbReference type="OrthoDB" id="532630at2759"/>
<dbReference type="PANTHER" id="PTHR22977">
    <property type="entry name" value="COX ASSEMBLY MITOCHONDRIAL PROTEIN"/>
    <property type="match status" value="1"/>
</dbReference>
<evidence type="ECO:0000313" key="5">
    <source>
        <dbReference type="EMBL" id="GJJ78627.1"/>
    </source>
</evidence>
<comment type="caution">
    <text evidence="5">The sequence shown here is derived from an EMBL/GenBank/DDBJ whole genome shotgun (WGS) entry which is preliminary data.</text>
</comment>